<sequence>MTLDDFRREIADPAIEFRPELRWWLAEGLHTDATLRREIEDAHRLGFGGMEFLAMDEGAIDHARYGWGAEEWVHDSQVVVEETTRRGMSVSFTSGTNWSNANLPTIDPDQRAAAQELDVVHETLAAGRSRSGALPRVDLDAPIAATTLPGHRGTVRDQHLAAVVAARVTGEGLLDAASLTDLTAKVTGEALDWTAPAEPADGEWRLFVYWVHGTGQTASPSATVNYTVNYLDRDGVDAVIAYWDEVVLTPALRAEIARNPRAQMYMDSLELSTYGAGGMFWGFTVADEFRARRGYDIVPWLPFLTRQAPFMAVSTVYDHQPADEAARVTVEKVRFDYVRTLTDLYIENMLRPFAAFLHGVGMTLRAEISYGLPFELTRPGPEVDGIETESLEFGAQIDAYRLMAGPAHLFGKQYSSETGATTRNHMLDHRFYDQIIATQLAAGITKTVLHGWASPAGAEGVTEWPGHEGMWPMFSERFDTRQPGSEFYPLWTAAIGRLQYALRRGRPRIDVGILRTDHFTDNLIGMALIGPDGERIPDEVAYGTMWMRDRQNHWWQDLGMQDAGITYEFFDGSLLLRDDVVFDGDEVQPSGPGYRALVVYQSTLDADVAAHLLAWARRGLRLVVVDGARELESLLAGRFRTHEVAASSTPGLDGRDDELATTMAELRRMPGVRVAAPSGVVAALDDLGAGGRARFVDDDQHVLTHLREDAGLAVLYAYHFLYETDEPTTVRVALDGTGPVHRLDPWTGELRPHRGAAADGDRTVVELTLSPGEVAVVVLDRSAAPADSPAAAPVEVARAEVWRLEVESWDAGEPEVLTEDRGLGYETREVRPTTAVTRIDAGEVRLEPWSRLDAVGPEVSGVGRYTATLTVPELAAGARYVLDLGSTCGGLGSVRVGDGPERGFDTAHPVVEVTTDLRAGGNEVVVRVSSSLNNRLRARGYYERVPDIGAQLTGEERMQHAIVREYGLIGPVRLLREE</sequence>
<dbReference type="RefSeq" id="WP_141896703.1">
    <property type="nucleotide sequence ID" value="NZ_BAABLH010000006.1"/>
</dbReference>
<dbReference type="PANTHER" id="PTHR36848">
    <property type="entry name" value="DNA-BINDING PROTEIN (PUTATIVE SECRETED PROTEIN)-RELATED"/>
    <property type="match status" value="1"/>
</dbReference>
<evidence type="ECO:0000313" key="2">
    <source>
        <dbReference type="Proteomes" id="UP000320235"/>
    </source>
</evidence>
<accession>A0A543EAM6</accession>
<dbReference type="Proteomes" id="UP000320235">
    <property type="component" value="Unassembled WGS sequence"/>
</dbReference>
<dbReference type="EMBL" id="VFPE01000008">
    <property type="protein sequence ID" value="TQM18644.1"/>
    <property type="molecule type" value="Genomic_DNA"/>
</dbReference>
<gene>
    <name evidence="1" type="ORF">FB391_3775</name>
</gene>
<reference evidence="1 2" key="1">
    <citation type="submission" date="2019-06" db="EMBL/GenBank/DDBJ databases">
        <title>Sequencing the genomes of 1000 actinobacteria strains.</title>
        <authorList>
            <person name="Klenk H.-P."/>
        </authorList>
    </citation>
    <scope>NUCLEOTIDE SEQUENCE [LARGE SCALE GENOMIC DNA]</scope>
    <source>
        <strain evidence="1 2">DSM 105492</strain>
    </source>
</reference>
<dbReference type="AlphaFoldDB" id="A0A543EAM6"/>
<name>A0A543EAM6_9MICO</name>
<dbReference type="InterPro" id="IPR053161">
    <property type="entry name" value="Ulvan_degrading_GH"/>
</dbReference>
<organism evidence="1 2">
    <name type="scientific">Microbacterium kyungheense</name>
    <dbReference type="NCBI Taxonomy" id="1263636"/>
    <lineage>
        <taxon>Bacteria</taxon>
        <taxon>Bacillati</taxon>
        <taxon>Actinomycetota</taxon>
        <taxon>Actinomycetes</taxon>
        <taxon>Micrococcales</taxon>
        <taxon>Microbacteriaceae</taxon>
        <taxon>Microbacterium</taxon>
    </lineage>
</organism>
<proteinExistence type="predicted"/>
<dbReference type="PANTHER" id="PTHR36848:SF2">
    <property type="entry name" value="SECRETED PROTEIN"/>
    <property type="match status" value="1"/>
</dbReference>
<comment type="caution">
    <text evidence="1">The sequence shown here is derived from an EMBL/GenBank/DDBJ whole genome shotgun (WGS) entry which is preliminary data.</text>
</comment>
<dbReference type="Pfam" id="PF17132">
    <property type="entry name" value="Glyco_hydro_106"/>
    <property type="match status" value="1"/>
</dbReference>
<protein>
    <submittedName>
        <fullName evidence="1">Alpha-L-rhamnosidase-like protein</fullName>
    </submittedName>
</protein>
<evidence type="ECO:0000313" key="1">
    <source>
        <dbReference type="EMBL" id="TQM18644.1"/>
    </source>
</evidence>
<keyword evidence="2" id="KW-1185">Reference proteome</keyword>
<dbReference type="OrthoDB" id="9761519at2"/>